<dbReference type="PANTHER" id="PTHR33327">
    <property type="entry name" value="ENDONUCLEASE"/>
    <property type="match status" value="1"/>
</dbReference>
<dbReference type="AlphaFoldDB" id="A0A0K8T299"/>
<proteinExistence type="predicted"/>
<sequence length="156" mass="17910">DQKPSHAYNRMKYLVGNCTSTDIISALWMRQLPPNVQQALLASNENDPDKLALLADRLTEVNQPIIAATSSTTDLDEIKQQIRYLTTAISDLKSATQRPLQENNYRTRQSRDRSRSNSRDRRTRSPTPEKNKVCKFHAKFGKKAFKCEKPCEFPKN</sequence>
<feature type="non-terminal residue" evidence="2">
    <location>
        <position position="1"/>
    </location>
</feature>
<organism evidence="2">
    <name type="scientific">Lygus hesperus</name>
    <name type="common">Western plant bug</name>
    <dbReference type="NCBI Taxonomy" id="30085"/>
    <lineage>
        <taxon>Eukaryota</taxon>
        <taxon>Metazoa</taxon>
        <taxon>Ecdysozoa</taxon>
        <taxon>Arthropoda</taxon>
        <taxon>Hexapoda</taxon>
        <taxon>Insecta</taxon>
        <taxon>Pterygota</taxon>
        <taxon>Neoptera</taxon>
        <taxon>Paraneoptera</taxon>
        <taxon>Hemiptera</taxon>
        <taxon>Heteroptera</taxon>
        <taxon>Panheteroptera</taxon>
        <taxon>Cimicomorpha</taxon>
        <taxon>Miridae</taxon>
        <taxon>Mirini</taxon>
        <taxon>Lygus</taxon>
    </lineage>
</organism>
<dbReference type="PANTHER" id="PTHR33327:SF3">
    <property type="entry name" value="RNA-DIRECTED DNA POLYMERASE"/>
    <property type="match status" value="1"/>
</dbReference>
<feature type="region of interest" description="Disordered" evidence="1">
    <location>
        <begin position="93"/>
        <end position="133"/>
    </location>
</feature>
<protein>
    <submittedName>
        <fullName evidence="2">Uncharacterized protein</fullName>
    </submittedName>
</protein>
<accession>A0A0K8T299</accession>
<evidence type="ECO:0000256" key="1">
    <source>
        <dbReference type="SAM" id="MobiDB-lite"/>
    </source>
</evidence>
<reference evidence="2" key="1">
    <citation type="submission" date="2014-09" db="EMBL/GenBank/DDBJ databases">
        <authorList>
            <person name="Magalhaes I.L.F."/>
            <person name="Oliveira U."/>
            <person name="Santos F.R."/>
            <person name="Vidigal T.H.D.A."/>
            <person name="Brescovit A.D."/>
            <person name="Santos A.J."/>
        </authorList>
    </citation>
    <scope>NUCLEOTIDE SEQUENCE</scope>
</reference>
<evidence type="ECO:0000313" key="2">
    <source>
        <dbReference type="EMBL" id="JAG59657.1"/>
    </source>
</evidence>
<feature type="compositionally biased region" description="Polar residues" evidence="1">
    <location>
        <begin position="93"/>
        <end position="104"/>
    </location>
</feature>
<feature type="compositionally biased region" description="Basic and acidic residues" evidence="1">
    <location>
        <begin position="109"/>
        <end position="120"/>
    </location>
</feature>
<dbReference type="EMBL" id="GBRD01006164">
    <property type="protein sequence ID" value="JAG59657.1"/>
    <property type="molecule type" value="Transcribed_RNA"/>
</dbReference>
<name>A0A0K8T299_LYGHE</name>